<dbReference type="AlphaFoldDB" id="A0A0N1H8L2"/>
<feature type="transmembrane region" description="Helical" evidence="11">
    <location>
        <begin position="202"/>
        <end position="221"/>
    </location>
</feature>
<comment type="subcellular location">
    <subcellularLocation>
        <location evidence="1">Lysosome membrane</location>
        <topology evidence="1">Multi-pass membrane protein</topology>
    </subcellularLocation>
</comment>
<dbReference type="GO" id="GO:0005774">
    <property type="term" value="C:vacuolar membrane"/>
    <property type="evidence" value="ECO:0007669"/>
    <property type="project" value="TreeGrafter"/>
</dbReference>
<comment type="similarity">
    <text evidence="2">Belongs to the cystinosin family.</text>
</comment>
<evidence type="ECO:0000313" key="12">
    <source>
        <dbReference type="EMBL" id="KPI43406.1"/>
    </source>
</evidence>
<reference evidence="12 13" key="1">
    <citation type="submission" date="2015-06" db="EMBL/GenBank/DDBJ databases">
        <title>Draft genome of the ant-associated black yeast Phialophora attae CBS 131958.</title>
        <authorList>
            <person name="Moreno L.F."/>
            <person name="Stielow B.J."/>
            <person name="de Hoog S."/>
            <person name="Vicente V.A."/>
            <person name="Weiss V.A."/>
            <person name="de Vries M."/>
            <person name="Cruz L.M."/>
            <person name="Souza E.M."/>
        </authorList>
    </citation>
    <scope>NUCLEOTIDE SEQUENCE [LARGE SCALE GENOMIC DNA]</scope>
    <source>
        <strain evidence="12 13">CBS 131958</strain>
    </source>
</reference>
<dbReference type="RefSeq" id="XP_018003369.1">
    <property type="nucleotide sequence ID" value="XM_018147433.1"/>
</dbReference>
<dbReference type="GO" id="GO:0015184">
    <property type="term" value="F:L-cystine transmembrane transporter activity"/>
    <property type="evidence" value="ECO:0007669"/>
    <property type="project" value="TreeGrafter"/>
</dbReference>
<dbReference type="FunFam" id="1.20.1280.290:FF:000016">
    <property type="entry name" value="Cystinosin homolog"/>
    <property type="match status" value="1"/>
</dbReference>
<dbReference type="InterPro" id="IPR006603">
    <property type="entry name" value="PQ-loop_rpt"/>
</dbReference>
<dbReference type="Gene3D" id="1.20.1280.290">
    <property type="match status" value="1"/>
</dbReference>
<keyword evidence="5" id="KW-0677">Repeat</keyword>
<dbReference type="PANTHER" id="PTHR13131:SF5">
    <property type="entry name" value="CYSTINOSIN"/>
    <property type="match status" value="1"/>
</dbReference>
<dbReference type="EMBL" id="LFJN01000005">
    <property type="protein sequence ID" value="KPI43406.1"/>
    <property type="molecule type" value="Genomic_DNA"/>
</dbReference>
<accession>A0A0N1H8L2</accession>
<feature type="transmembrane region" description="Helical" evidence="11">
    <location>
        <begin position="12"/>
        <end position="36"/>
    </location>
</feature>
<keyword evidence="8 11" id="KW-0472">Membrane</keyword>
<evidence type="ECO:0000256" key="8">
    <source>
        <dbReference type="ARBA" id="ARBA00023136"/>
    </source>
</evidence>
<evidence type="ECO:0000256" key="6">
    <source>
        <dbReference type="ARBA" id="ARBA00022847"/>
    </source>
</evidence>
<keyword evidence="13" id="KW-1185">Reference proteome</keyword>
<keyword evidence="3" id="KW-0813">Transport</keyword>
<keyword evidence="4 11" id="KW-0812">Transmembrane</keyword>
<evidence type="ECO:0000256" key="11">
    <source>
        <dbReference type="SAM" id="Phobius"/>
    </source>
</evidence>
<keyword evidence="7 11" id="KW-1133">Transmembrane helix</keyword>
<gene>
    <name evidence="12" type="ORF">AB675_7091</name>
</gene>
<dbReference type="GO" id="GO:0000324">
    <property type="term" value="C:fungal-type vacuole"/>
    <property type="evidence" value="ECO:0007669"/>
    <property type="project" value="TreeGrafter"/>
</dbReference>
<dbReference type="GO" id="GO:0015293">
    <property type="term" value="F:symporter activity"/>
    <property type="evidence" value="ECO:0007669"/>
    <property type="project" value="UniProtKB-KW"/>
</dbReference>
<dbReference type="OrthoDB" id="75720at2759"/>
<protein>
    <submittedName>
        <fullName evidence="12">Cystinosin-like protein</fullName>
    </submittedName>
</protein>
<evidence type="ECO:0000256" key="7">
    <source>
        <dbReference type="ARBA" id="ARBA00022989"/>
    </source>
</evidence>
<dbReference type="PANTHER" id="PTHR13131">
    <property type="entry name" value="CYSTINOSIN"/>
    <property type="match status" value="1"/>
</dbReference>
<feature type="transmembrane region" description="Helical" evidence="11">
    <location>
        <begin position="124"/>
        <end position="143"/>
    </location>
</feature>
<evidence type="ECO:0000256" key="4">
    <source>
        <dbReference type="ARBA" id="ARBA00022692"/>
    </source>
</evidence>
<evidence type="ECO:0000256" key="5">
    <source>
        <dbReference type="ARBA" id="ARBA00022737"/>
    </source>
</evidence>
<organism evidence="12 13">
    <name type="scientific">Cyphellophora attinorum</name>
    <dbReference type="NCBI Taxonomy" id="1664694"/>
    <lineage>
        <taxon>Eukaryota</taxon>
        <taxon>Fungi</taxon>
        <taxon>Dikarya</taxon>
        <taxon>Ascomycota</taxon>
        <taxon>Pezizomycotina</taxon>
        <taxon>Eurotiomycetes</taxon>
        <taxon>Chaetothyriomycetidae</taxon>
        <taxon>Chaetothyriales</taxon>
        <taxon>Cyphellophoraceae</taxon>
        <taxon>Cyphellophora</taxon>
    </lineage>
</organism>
<comment type="caution">
    <text evidence="12">The sequence shown here is derived from an EMBL/GenBank/DDBJ whole genome shotgun (WGS) entry which is preliminary data.</text>
</comment>
<dbReference type="Proteomes" id="UP000038010">
    <property type="component" value="Unassembled WGS sequence"/>
</dbReference>
<keyword evidence="9" id="KW-0458">Lysosome</keyword>
<evidence type="ECO:0000256" key="10">
    <source>
        <dbReference type="ARBA" id="ARBA00048473"/>
    </source>
</evidence>
<feature type="transmembrane region" description="Helical" evidence="11">
    <location>
        <begin position="92"/>
        <end position="112"/>
    </location>
</feature>
<evidence type="ECO:0000256" key="2">
    <source>
        <dbReference type="ARBA" id="ARBA00006855"/>
    </source>
</evidence>
<dbReference type="SMART" id="SM00679">
    <property type="entry name" value="CTNS"/>
    <property type="match status" value="1"/>
</dbReference>
<comment type="catalytic activity">
    <reaction evidence="10">
        <text>L-cystine(out) + H(+)(out) = L-cystine(in) + H(+)(in)</text>
        <dbReference type="Rhea" id="RHEA:66172"/>
        <dbReference type="ChEBI" id="CHEBI:15378"/>
        <dbReference type="ChEBI" id="CHEBI:35491"/>
    </reaction>
    <physiologicalReaction direction="left-to-right" evidence="10">
        <dbReference type="Rhea" id="RHEA:66173"/>
    </physiologicalReaction>
</comment>
<evidence type="ECO:0000256" key="9">
    <source>
        <dbReference type="ARBA" id="ARBA00023228"/>
    </source>
</evidence>
<proteinExistence type="inferred from homology"/>
<dbReference type="VEuPathDB" id="FungiDB:AB675_7091"/>
<evidence type="ECO:0000256" key="3">
    <source>
        <dbReference type="ARBA" id="ARBA00022448"/>
    </source>
</evidence>
<dbReference type="STRING" id="1664694.A0A0N1H8L2"/>
<dbReference type="Pfam" id="PF04193">
    <property type="entry name" value="PQ-loop"/>
    <property type="match status" value="1"/>
</dbReference>
<dbReference type="InterPro" id="IPR005282">
    <property type="entry name" value="LC_transporter"/>
</dbReference>
<feature type="transmembrane region" description="Helical" evidence="11">
    <location>
        <begin position="56"/>
        <end position="80"/>
    </location>
</feature>
<dbReference type="GeneID" id="28739313"/>
<name>A0A0N1H8L2_9EURO</name>
<sequence length="242" mass="27557">MTDEQLETFLRFPLLNVVGFGSYTISTAAFLYSPVIKSQYAARHHGLEPTVRFNDLVFGLHAVVLVVLTYSQFYPSLWGFTHSDRQRANRPVVGLCIACALALVIIALLAGIKNGVENQDPYDWAWIDLIYMFGYIKLAVTFVKYIPQAWLNYKRKSTEGWSIYQILFDITGGVLSMIQLIIDASFQDDWSGITGNPLKFGLSVVSSGFDLLFIVQHYILYRDSDQRQKPREEEPLLQQPET</sequence>
<evidence type="ECO:0000256" key="1">
    <source>
        <dbReference type="ARBA" id="ARBA00004155"/>
    </source>
</evidence>
<feature type="transmembrane region" description="Helical" evidence="11">
    <location>
        <begin position="163"/>
        <end position="182"/>
    </location>
</feature>
<keyword evidence="6" id="KW-0769">Symport</keyword>
<evidence type="ECO:0000313" key="13">
    <source>
        <dbReference type="Proteomes" id="UP000038010"/>
    </source>
</evidence>